<feature type="signal peptide" evidence="1">
    <location>
        <begin position="1"/>
        <end position="27"/>
    </location>
</feature>
<evidence type="ECO:0000313" key="3">
    <source>
        <dbReference type="Proteomes" id="UP001589532"/>
    </source>
</evidence>
<name>A0ABV5SKW0_9ACTN</name>
<evidence type="ECO:0000256" key="1">
    <source>
        <dbReference type="SAM" id="SignalP"/>
    </source>
</evidence>
<feature type="chain" id="PRO_5046869764" description="Secreted protein" evidence="1">
    <location>
        <begin position="28"/>
        <end position="99"/>
    </location>
</feature>
<keyword evidence="3" id="KW-1185">Reference proteome</keyword>
<proteinExistence type="predicted"/>
<protein>
    <recommendedName>
        <fullName evidence="4">Secreted protein</fullName>
    </recommendedName>
</protein>
<keyword evidence="1" id="KW-0732">Signal</keyword>
<sequence>MKGKLMATGGVLIAGAALFCPAGAAEAALCELGISGVSRPVCDDYETWYRTVWGRDPHMAGDPGPVYLDRHPSRPPQPAWVIRWGSPGWSARRAWDDGG</sequence>
<dbReference type="Proteomes" id="UP001589532">
    <property type="component" value="Unassembled WGS sequence"/>
</dbReference>
<evidence type="ECO:0000313" key="2">
    <source>
        <dbReference type="EMBL" id="MFB9631674.1"/>
    </source>
</evidence>
<dbReference type="RefSeq" id="WP_344994281.1">
    <property type="nucleotide sequence ID" value="NZ_BAAAXV010000008.1"/>
</dbReference>
<organism evidence="2 3">
    <name type="scientific">Nonomuraea helvata</name>
    <dbReference type="NCBI Taxonomy" id="37484"/>
    <lineage>
        <taxon>Bacteria</taxon>
        <taxon>Bacillati</taxon>
        <taxon>Actinomycetota</taxon>
        <taxon>Actinomycetes</taxon>
        <taxon>Streptosporangiales</taxon>
        <taxon>Streptosporangiaceae</taxon>
        <taxon>Nonomuraea</taxon>
    </lineage>
</organism>
<comment type="caution">
    <text evidence="2">The sequence shown here is derived from an EMBL/GenBank/DDBJ whole genome shotgun (WGS) entry which is preliminary data.</text>
</comment>
<gene>
    <name evidence="2" type="ORF">ACFFSA_52185</name>
</gene>
<reference evidence="2 3" key="1">
    <citation type="submission" date="2024-09" db="EMBL/GenBank/DDBJ databases">
        <authorList>
            <person name="Sun Q."/>
            <person name="Mori K."/>
        </authorList>
    </citation>
    <scope>NUCLEOTIDE SEQUENCE [LARGE SCALE GENOMIC DNA]</scope>
    <source>
        <strain evidence="2 3">JCM 3143</strain>
    </source>
</reference>
<accession>A0ABV5SKW0</accession>
<evidence type="ECO:0008006" key="4">
    <source>
        <dbReference type="Google" id="ProtNLM"/>
    </source>
</evidence>
<dbReference type="EMBL" id="JBHMBW010000108">
    <property type="protein sequence ID" value="MFB9631674.1"/>
    <property type="molecule type" value="Genomic_DNA"/>
</dbReference>